<dbReference type="PROSITE" id="PS00879">
    <property type="entry name" value="ODR_DC_2_2"/>
    <property type="match status" value="1"/>
</dbReference>
<evidence type="ECO:0000256" key="3">
    <source>
        <dbReference type="ARBA" id="ARBA00022898"/>
    </source>
</evidence>
<dbReference type="AlphaFoldDB" id="A0A369THD9"/>
<dbReference type="GO" id="GO:0008836">
    <property type="term" value="F:diaminopimelate decarboxylase activity"/>
    <property type="evidence" value="ECO:0007669"/>
    <property type="project" value="InterPro"/>
</dbReference>
<dbReference type="InterPro" id="IPR022657">
    <property type="entry name" value="De-COase2_CS"/>
</dbReference>
<keyword evidence="3 5" id="KW-0663">Pyridoxal phosphate</keyword>
<feature type="domain" description="Orn/DAP/Arg decarboxylase 2 N-terminal" evidence="8">
    <location>
        <begin position="30"/>
        <end position="279"/>
    </location>
</feature>
<dbReference type="SUPFAM" id="SSF51419">
    <property type="entry name" value="PLP-binding barrel"/>
    <property type="match status" value="1"/>
</dbReference>
<dbReference type="Gene3D" id="3.20.20.10">
    <property type="entry name" value="Alanine racemase"/>
    <property type="match status" value="1"/>
</dbReference>
<evidence type="ECO:0000259" key="8">
    <source>
        <dbReference type="Pfam" id="PF02784"/>
    </source>
</evidence>
<feature type="active site" description="Proton donor" evidence="5">
    <location>
        <position position="345"/>
    </location>
</feature>
<dbReference type="InterPro" id="IPR000183">
    <property type="entry name" value="Orn/DAP/Arg_de-COase"/>
</dbReference>
<comment type="cofactor">
    <cofactor evidence="1 5">
        <name>pyridoxal 5'-phosphate</name>
        <dbReference type="ChEBI" id="CHEBI:597326"/>
    </cofactor>
</comment>
<evidence type="ECO:0000256" key="2">
    <source>
        <dbReference type="ARBA" id="ARBA00022793"/>
    </source>
</evidence>
<proteinExistence type="inferred from homology"/>
<dbReference type="Proteomes" id="UP000253941">
    <property type="component" value="Unassembled WGS sequence"/>
</dbReference>
<dbReference type="InterPro" id="IPR029066">
    <property type="entry name" value="PLP-binding_barrel"/>
</dbReference>
<name>A0A369THD9_9PROT</name>
<organism evidence="9 10">
    <name type="scientific">Ferruginivarius sediminum</name>
    <dbReference type="NCBI Taxonomy" id="2661937"/>
    <lineage>
        <taxon>Bacteria</taxon>
        <taxon>Pseudomonadati</taxon>
        <taxon>Pseudomonadota</taxon>
        <taxon>Alphaproteobacteria</taxon>
        <taxon>Rhodospirillales</taxon>
        <taxon>Rhodospirillaceae</taxon>
        <taxon>Ferruginivarius</taxon>
    </lineage>
</organism>
<evidence type="ECO:0000256" key="1">
    <source>
        <dbReference type="ARBA" id="ARBA00001933"/>
    </source>
</evidence>
<feature type="domain" description="Orn/DAP/Arg decarboxylase 2 C-terminal" evidence="7">
    <location>
        <begin position="22"/>
        <end position="369"/>
    </location>
</feature>
<dbReference type="GO" id="GO:0009089">
    <property type="term" value="P:lysine biosynthetic process via diaminopimelate"/>
    <property type="evidence" value="ECO:0007669"/>
    <property type="project" value="InterPro"/>
</dbReference>
<evidence type="ECO:0000256" key="6">
    <source>
        <dbReference type="RuleBase" id="RU003737"/>
    </source>
</evidence>
<dbReference type="PRINTS" id="PR01179">
    <property type="entry name" value="ODADCRBXLASE"/>
</dbReference>
<dbReference type="Gene3D" id="2.40.37.10">
    <property type="entry name" value="Lyase, Ornithine Decarboxylase, Chain A, domain 1"/>
    <property type="match status" value="1"/>
</dbReference>
<comment type="similarity">
    <text evidence="6">Belongs to the Orn/Lys/Arg decarboxylase class-II family.</text>
</comment>
<dbReference type="EMBL" id="QPMH01000006">
    <property type="protein sequence ID" value="RDD62326.1"/>
    <property type="molecule type" value="Genomic_DNA"/>
</dbReference>
<evidence type="ECO:0000259" key="7">
    <source>
        <dbReference type="Pfam" id="PF00278"/>
    </source>
</evidence>
<protein>
    <submittedName>
        <fullName evidence="9">Diaminopimelate decarboxylase</fullName>
    </submittedName>
</protein>
<dbReference type="SUPFAM" id="SSF50621">
    <property type="entry name" value="Alanine racemase C-terminal domain-like"/>
    <property type="match status" value="1"/>
</dbReference>
<evidence type="ECO:0000256" key="5">
    <source>
        <dbReference type="PIRSR" id="PIRSR600183-50"/>
    </source>
</evidence>
<dbReference type="InterPro" id="IPR022644">
    <property type="entry name" value="De-COase2_N"/>
</dbReference>
<reference evidence="9 10" key="1">
    <citation type="submission" date="2018-07" db="EMBL/GenBank/DDBJ databases">
        <title>Venubactetium sediminum gen. nov., sp. nov., isolated from a marine solar saltern.</title>
        <authorList>
            <person name="Wang S."/>
        </authorList>
    </citation>
    <scope>NUCLEOTIDE SEQUENCE [LARGE SCALE GENOMIC DNA]</scope>
    <source>
        <strain evidence="9 10">WD2A32</strain>
    </source>
</reference>
<dbReference type="InterPro" id="IPR009006">
    <property type="entry name" value="Ala_racemase/Decarboxylase_C"/>
</dbReference>
<comment type="caution">
    <text evidence="9">The sequence shown here is derived from an EMBL/GenBank/DDBJ whole genome shotgun (WGS) entry which is preliminary data.</text>
</comment>
<evidence type="ECO:0000256" key="4">
    <source>
        <dbReference type="ARBA" id="ARBA00023239"/>
    </source>
</evidence>
<evidence type="ECO:0000313" key="9">
    <source>
        <dbReference type="EMBL" id="RDD62326.1"/>
    </source>
</evidence>
<sequence length="422" mass="46149">MWIPSPDLVGSIVEKYGTPTFVYDGQFAERNFNRLRHGISKDVDIFYSLKANPNISVTNEICRLGAGAEVSSLAELCTAVRAGVDPRNIIFVGPAKSEEEIDACIEHRIFAIVCESIDEMAKIDAMARDMVGQGFRMPVMIRVNPEFSGAGSGLAMSGKPRQFGIDERRIRAEASTIRQLQSIEVLGFHIYMGTRYLEQSPILKNTANILSLTDSLADELGISLKAVDIGGGLGVPYFDNEEPLDVAGLSEGINEIVREFRAKHRDTRVIMELGRFLVAGCGVMLTKVRYVKESMGETFAIADGGTNLHMAAVGIGSFVKRNFPVINFSSVSNDNATYTVTGPLCTPNDTLAKRVQLKRVGEDDILGVLLSGAYGPTASPTHFLSHGYPAEVLVIGEDAHLVRRRETVEDMLNNQILVRSQF</sequence>
<dbReference type="PANTHER" id="PTHR43727">
    <property type="entry name" value="DIAMINOPIMELATE DECARBOXYLASE"/>
    <property type="match status" value="1"/>
</dbReference>
<keyword evidence="2" id="KW-0210">Decarboxylase</keyword>
<keyword evidence="4" id="KW-0456">Lyase</keyword>
<dbReference type="Pfam" id="PF02784">
    <property type="entry name" value="Orn_Arg_deC_N"/>
    <property type="match status" value="1"/>
</dbReference>
<dbReference type="InterPro" id="IPR022643">
    <property type="entry name" value="De-COase2_C"/>
</dbReference>
<dbReference type="Pfam" id="PF00278">
    <property type="entry name" value="Orn_DAP_Arg_deC"/>
    <property type="match status" value="1"/>
</dbReference>
<accession>A0A369THD9</accession>
<dbReference type="InterPro" id="IPR002986">
    <property type="entry name" value="DAP_deCOOHase_LysA"/>
</dbReference>
<dbReference type="PRINTS" id="PR01181">
    <property type="entry name" value="DAPDCRBXLASE"/>
</dbReference>
<dbReference type="RefSeq" id="WP_114581838.1">
    <property type="nucleotide sequence ID" value="NZ_QPMH01000006.1"/>
</dbReference>
<gene>
    <name evidence="9" type="ORF">DRB17_08855</name>
</gene>
<feature type="modified residue" description="N6-(pyridoxal phosphate)lysine" evidence="5">
    <location>
        <position position="50"/>
    </location>
</feature>
<dbReference type="PANTHER" id="PTHR43727:SF2">
    <property type="entry name" value="GROUP IV DECARBOXYLASE"/>
    <property type="match status" value="1"/>
</dbReference>
<keyword evidence="10" id="KW-1185">Reference proteome</keyword>
<evidence type="ECO:0000313" key="10">
    <source>
        <dbReference type="Proteomes" id="UP000253941"/>
    </source>
</evidence>